<accession>A0ABN9BMZ7</accession>
<feature type="non-terminal residue" evidence="2">
    <location>
        <position position="227"/>
    </location>
</feature>
<dbReference type="Proteomes" id="UP001162483">
    <property type="component" value="Unassembled WGS sequence"/>
</dbReference>
<keyword evidence="1" id="KW-0732">Signal</keyword>
<keyword evidence="3" id="KW-1185">Reference proteome</keyword>
<proteinExistence type="predicted"/>
<protein>
    <submittedName>
        <fullName evidence="2">Uncharacterized protein</fullName>
    </submittedName>
</protein>
<organism evidence="2 3">
    <name type="scientific">Staurois parvus</name>
    <dbReference type="NCBI Taxonomy" id="386267"/>
    <lineage>
        <taxon>Eukaryota</taxon>
        <taxon>Metazoa</taxon>
        <taxon>Chordata</taxon>
        <taxon>Craniata</taxon>
        <taxon>Vertebrata</taxon>
        <taxon>Euteleostomi</taxon>
        <taxon>Amphibia</taxon>
        <taxon>Batrachia</taxon>
        <taxon>Anura</taxon>
        <taxon>Neobatrachia</taxon>
        <taxon>Ranoidea</taxon>
        <taxon>Ranidae</taxon>
        <taxon>Staurois</taxon>
    </lineage>
</organism>
<gene>
    <name evidence="2" type="ORF">SPARVUS_LOCUS3196427</name>
</gene>
<evidence type="ECO:0000256" key="1">
    <source>
        <dbReference type="SAM" id="SignalP"/>
    </source>
</evidence>
<dbReference type="EMBL" id="CATNWA010004792">
    <property type="protein sequence ID" value="CAI9548686.1"/>
    <property type="molecule type" value="Genomic_DNA"/>
</dbReference>
<feature type="chain" id="PRO_5047083474" evidence="1">
    <location>
        <begin position="18"/>
        <end position="227"/>
    </location>
</feature>
<reference evidence="2" key="1">
    <citation type="submission" date="2023-05" db="EMBL/GenBank/DDBJ databases">
        <authorList>
            <person name="Stuckert A."/>
        </authorList>
    </citation>
    <scope>NUCLEOTIDE SEQUENCE</scope>
</reference>
<sequence>MNVWLLIILLVIVCGDADSSRTVYGRYGSDLHLPLVQLCEEPIIDVHTGETHIGNYHDHVLQGFRKYKERLQYDRKTCTFIIKSFSKEDAHNFTFTNFKRTVSEDFKVLIPAVTVTSEEYISNECTSGLLALGFSLDPIICLGFIILADRLMNGGKIVSCIHEGAIISFLGKDYRRWMNSACMSIKCVSLLCQAISLISLACCEGIHGTDCIFMTATLFTVIHWFLA</sequence>
<name>A0ABN9BMZ7_9NEOB</name>
<comment type="caution">
    <text evidence="2">The sequence shown here is derived from an EMBL/GenBank/DDBJ whole genome shotgun (WGS) entry which is preliminary data.</text>
</comment>
<feature type="signal peptide" evidence="1">
    <location>
        <begin position="1"/>
        <end position="17"/>
    </location>
</feature>
<evidence type="ECO:0000313" key="3">
    <source>
        <dbReference type="Proteomes" id="UP001162483"/>
    </source>
</evidence>
<evidence type="ECO:0000313" key="2">
    <source>
        <dbReference type="EMBL" id="CAI9548686.1"/>
    </source>
</evidence>